<gene>
    <name evidence="4" type="primary">SNG1</name>
    <name evidence="4" type="ORF">CAAN4_H04456</name>
</gene>
<feature type="domain" description="DUF3533" evidence="3">
    <location>
        <begin position="112"/>
        <end position="510"/>
    </location>
</feature>
<feature type="region of interest" description="Disordered" evidence="1">
    <location>
        <begin position="1"/>
        <end position="35"/>
    </location>
</feature>
<accession>A0ABP0EMC5</accession>
<feature type="transmembrane region" description="Helical" evidence="2">
    <location>
        <begin position="441"/>
        <end position="461"/>
    </location>
</feature>
<keyword evidence="2" id="KW-0812">Transmembrane</keyword>
<feature type="compositionally biased region" description="Acidic residues" evidence="1">
    <location>
        <begin position="7"/>
        <end position="19"/>
    </location>
</feature>
<evidence type="ECO:0000256" key="2">
    <source>
        <dbReference type="SAM" id="Phobius"/>
    </source>
</evidence>
<evidence type="ECO:0000313" key="4">
    <source>
        <dbReference type="EMBL" id="CAK7920621.1"/>
    </source>
</evidence>
<keyword evidence="2" id="KW-1133">Transmembrane helix</keyword>
<evidence type="ECO:0000256" key="1">
    <source>
        <dbReference type="SAM" id="MobiDB-lite"/>
    </source>
</evidence>
<feature type="region of interest" description="Disordered" evidence="1">
    <location>
        <begin position="53"/>
        <end position="91"/>
    </location>
</feature>
<dbReference type="EMBL" id="OZ004260">
    <property type="protein sequence ID" value="CAK7920621.1"/>
    <property type="molecule type" value="Genomic_DNA"/>
</dbReference>
<dbReference type="InterPro" id="IPR053001">
    <property type="entry name" value="MNNG_permease-like"/>
</dbReference>
<dbReference type="Pfam" id="PF12051">
    <property type="entry name" value="DUF3533"/>
    <property type="match status" value="1"/>
</dbReference>
<feature type="transmembrane region" description="Helical" evidence="2">
    <location>
        <begin position="111"/>
        <end position="128"/>
    </location>
</feature>
<feature type="transmembrane region" description="Helical" evidence="2">
    <location>
        <begin position="370"/>
        <end position="391"/>
    </location>
</feature>
<keyword evidence="2" id="KW-0472">Membrane</keyword>
<dbReference type="Proteomes" id="UP001497600">
    <property type="component" value="Chromosome H"/>
</dbReference>
<dbReference type="PANTHER" id="PTHR34814:SF1">
    <property type="entry name" value="NITROSOGUANIDINE RESISTANCE PROTEIN SNG1"/>
    <property type="match status" value="1"/>
</dbReference>
<proteinExistence type="predicted"/>
<sequence>MTQDSIDPLDPEEFTEDQVNDILQPNVGDYNPTERIIGNDNGLRGNVLAVQSGGNSPEDLVNTEDNHVANETTSEKITEKEGEDKKRKETKKDAPITWAERLKLSLMFLKVYVKVFCLFLGVLSLYWASMYNRPSRYTNLNFIVVSGDASTEINGTTIEPYIGETFIDMVQNNETVSKLAGWKIHTENEIQIAANVHNITLEAELKRLVHHQKCWAAIYIKPNSTAKLYDSLVNANPSLVENGQISNFIDVIFEDGRHYSALTQYINKHLVQAEETWLSYYTSSKVFDPLVGHLSSDQKLALLQNDSTIQILTSPPTFNLIDLSHTLSSSALGPSQLGLIYAQIFSFHQFNFSLQIHQYLRSRLVFRHFIIYRLLSSQINYLVLGLVYALVTIAFKVPVNLTFGDSGFVVLWMFMYLFISAAGGINENIVMIILSFDMKTLLAPWMVFFIIINIAPTFSALELCPGFFKYGYALPMYNVFEALKVVLFNTWKGHLGRHLGILVTWIVVSNICLVFNVRWESQRQKDAAAKAEAKKKEAKEKQELEQLQQQQEEQEQLGDQFSRISEERSNDVLVEQEPSK</sequence>
<feature type="region of interest" description="Disordered" evidence="1">
    <location>
        <begin position="529"/>
        <end position="580"/>
    </location>
</feature>
<protein>
    <submittedName>
        <fullName evidence="4">Nitrosoguanidine resistance protein Sng1p</fullName>
    </submittedName>
</protein>
<evidence type="ECO:0000313" key="5">
    <source>
        <dbReference type="Proteomes" id="UP001497600"/>
    </source>
</evidence>
<feature type="compositionally biased region" description="Basic and acidic residues" evidence="1">
    <location>
        <begin position="529"/>
        <end position="544"/>
    </location>
</feature>
<organism evidence="4 5">
    <name type="scientific">[Candida] anglica</name>
    <dbReference type="NCBI Taxonomy" id="148631"/>
    <lineage>
        <taxon>Eukaryota</taxon>
        <taxon>Fungi</taxon>
        <taxon>Dikarya</taxon>
        <taxon>Ascomycota</taxon>
        <taxon>Saccharomycotina</taxon>
        <taxon>Pichiomycetes</taxon>
        <taxon>Debaryomycetaceae</taxon>
        <taxon>Kurtzmaniella</taxon>
    </lineage>
</organism>
<feature type="compositionally biased region" description="Basic and acidic residues" evidence="1">
    <location>
        <begin position="64"/>
        <end position="91"/>
    </location>
</feature>
<feature type="transmembrane region" description="Helical" evidence="2">
    <location>
        <begin position="411"/>
        <end position="434"/>
    </location>
</feature>
<reference evidence="4 5" key="1">
    <citation type="submission" date="2024-01" db="EMBL/GenBank/DDBJ databases">
        <authorList>
            <consortium name="Genoscope - CEA"/>
            <person name="William W."/>
        </authorList>
    </citation>
    <scope>NUCLEOTIDE SEQUENCE [LARGE SCALE GENOMIC DNA]</scope>
    <source>
        <strain evidence="4 5">29B2s-10</strain>
    </source>
</reference>
<evidence type="ECO:0000259" key="3">
    <source>
        <dbReference type="Pfam" id="PF12051"/>
    </source>
</evidence>
<keyword evidence="5" id="KW-1185">Reference proteome</keyword>
<name>A0ABP0EMC5_9ASCO</name>
<feature type="transmembrane region" description="Helical" evidence="2">
    <location>
        <begin position="499"/>
        <end position="519"/>
    </location>
</feature>
<dbReference type="InterPro" id="IPR022703">
    <property type="entry name" value="DUF3533"/>
</dbReference>
<dbReference type="PANTHER" id="PTHR34814">
    <property type="entry name" value="NITROSOGUANIDINE RESISTANCE PROTEIN SNG1"/>
    <property type="match status" value="1"/>
</dbReference>